<dbReference type="EMBL" id="FNNZ01000024">
    <property type="protein sequence ID" value="SDX39480.1"/>
    <property type="molecule type" value="Genomic_DNA"/>
</dbReference>
<dbReference type="OrthoDB" id="9791807at2"/>
<comment type="subcellular location">
    <subcellularLocation>
        <location evidence="1">Membrane</location>
        <topology evidence="1">Multi-pass membrane protein</topology>
    </subcellularLocation>
</comment>
<dbReference type="RefSeq" id="WP_093036365.1">
    <property type="nucleotide sequence ID" value="NZ_FNNZ01000024.1"/>
</dbReference>
<comment type="similarity">
    <text evidence="2">Belongs to the UPF0014 family.</text>
</comment>
<feature type="transmembrane region" description="Helical" evidence="6">
    <location>
        <begin position="225"/>
        <end position="246"/>
    </location>
</feature>
<feature type="transmembrane region" description="Helical" evidence="6">
    <location>
        <begin position="188"/>
        <end position="213"/>
    </location>
</feature>
<evidence type="ECO:0000256" key="1">
    <source>
        <dbReference type="ARBA" id="ARBA00004141"/>
    </source>
</evidence>
<dbReference type="STRING" id="1058.SAMN05421783_12420"/>
<feature type="transmembrane region" description="Helical" evidence="6">
    <location>
        <begin position="93"/>
        <end position="118"/>
    </location>
</feature>
<evidence type="ECO:0000256" key="5">
    <source>
        <dbReference type="ARBA" id="ARBA00023136"/>
    </source>
</evidence>
<keyword evidence="8" id="KW-1185">Reference proteome</keyword>
<dbReference type="GO" id="GO:0005886">
    <property type="term" value="C:plasma membrane"/>
    <property type="evidence" value="ECO:0007669"/>
    <property type="project" value="TreeGrafter"/>
</dbReference>
<keyword evidence="4 6" id="KW-1133">Transmembrane helix</keyword>
<dbReference type="AlphaFoldDB" id="A0A1H3BBR7"/>
<evidence type="ECO:0000313" key="8">
    <source>
        <dbReference type="Proteomes" id="UP000198816"/>
    </source>
</evidence>
<feature type="transmembrane region" description="Helical" evidence="6">
    <location>
        <begin position="6"/>
        <end position="24"/>
    </location>
</feature>
<keyword evidence="5 6" id="KW-0472">Membrane</keyword>
<evidence type="ECO:0000313" key="7">
    <source>
        <dbReference type="EMBL" id="SDX39480.1"/>
    </source>
</evidence>
<evidence type="ECO:0000256" key="2">
    <source>
        <dbReference type="ARBA" id="ARBA00005268"/>
    </source>
</evidence>
<feature type="transmembrane region" description="Helical" evidence="6">
    <location>
        <begin position="130"/>
        <end position="151"/>
    </location>
</feature>
<accession>A0A1H3BBR7</accession>
<dbReference type="Pfam" id="PF03649">
    <property type="entry name" value="UPF0014"/>
    <property type="match status" value="1"/>
</dbReference>
<dbReference type="PANTHER" id="PTHR30028:SF0">
    <property type="entry name" value="PROTEIN ALUMINUM SENSITIVE 3"/>
    <property type="match status" value="1"/>
</dbReference>
<dbReference type="PANTHER" id="PTHR30028">
    <property type="entry name" value="UPF0014 INNER MEMBRANE PROTEIN YBBM-RELATED"/>
    <property type="match status" value="1"/>
</dbReference>
<gene>
    <name evidence="7" type="ORF">SAMN05421783_12420</name>
</gene>
<reference evidence="8" key="1">
    <citation type="submission" date="2016-10" db="EMBL/GenBank/DDBJ databases">
        <authorList>
            <person name="Varghese N."/>
            <person name="Submissions S."/>
        </authorList>
    </citation>
    <scope>NUCLEOTIDE SEQUENCE [LARGE SCALE GENOMIC DNA]</scope>
    <source>
        <strain evidence="8">DSM 217</strain>
    </source>
</reference>
<evidence type="ECO:0000256" key="6">
    <source>
        <dbReference type="SAM" id="Phobius"/>
    </source>
</evidence>
<proteinExistence type="inferred from homology"/>
<dbReference type="Proteomes" id="UP000198816">
    <property type="component" value="Unassembled WGS sequence"/>
</dbReference>
<organism evidence="7 8">
    <name type="scientific">Thiocapsa roseopersicina</name>
    <dbReference type="NCBI Taxonomy" id="1058"/>
    <lineage>
        <taxon>Bacteria</taxon>
        <taxon>Pseudomonadati</taxon>
        <taxon>Pseudomonadota</taxon>
        <taxon>Gammaproteobacteria</taxon>
        <taxon>Chromatiales</taxon>
        <taxon>Chromatiaceae</taxon>
        <taxon>Thiocapsa</taxon>
    </lineage>
</organism>
<name>A0A1H3BBR7_THIRO</name>
<sequence length="269" mass="29281">MTLIHLSPFDLGLASILVLLLAGMSWRLRLGIERRVLISAARSTVQLMLVGLVLKVLFAQTSLPLIGLMALVMLSVAGYEVMQRQKRRYRGVWGYGIGALSMFLSAFTVTLLALTVIIGVEPWYQPQYLIPLLGMLLGNTMSGIAIALDSLTRQAWDSRGRIEARLLAGGTWDDAIEEVRRDALRSGLIPIINAMATAGLVSLPGMMTGQILAGSPPMEAAKYQLLIMFLIAAGTGLGSMAAVWIGSRRLFDDRQRLRLDRLAAANRSS</sequence>
<keyword evidence="3 6" id="KW-0812">Transmembrane</keyword>
<evidence type="ECO:0000256" key="3">
    <source>
        <dbReference type="ARBA" id="ARBA00022692"/>
    </source>
</evidence>
<evidence type="ECO:0000256" key="4">
    <source>
        <dbReference type="ARBA" id="ARBA00022989"/>
    </source>
</evidence>
<protein>
    <submittedName>
        <fullName evidence="7">Putative ABC transport system permease protein</fullName>
    </submittedName>
</protein>
<feature type="transmembrane region" description="Helical" evidence="6">
    <location>
        <begin position="63"/>
        <end position="81"/>
    </location>
</feature>
<dbReference type="InterPro" id="IPR005226">
    <property type="entry name" value="UPF0014_fam"/>
</dbReference>